<comment type="caution">
    <text evidence="1">The sequence shown here is derived from an EMBL/GenBank/DDBJ whole genome shotgun (WGS) entry which is preliminary data.</text>
</comment>
<evidence type="ECO:0000313" key="3">
    <source>
        <dbReference type="Proteomes" id="UP000663829"/>
    </source>
</evidence>
<evidence type="ECO:0000313" key="1">
    <source>
        <dbReference type="EMBL" id="CAF1127692.1"/>
    </source>
</evidence>
<protein>
    <submittedName>
        <fullName evidence="1">Uncharacterized protein</fullName>
    </submittedName>
</protein>
<evidence type="ECO:0000313" key="2">
    <source>
        <dbReference type="EMBL" id="CAF3891221.1"/>
    </source>
</evidence>
<dbReference type="EMBL" id="CAJOBC010006216">
    <property type="protein sequence ID" value="CAF3891221.1"/>
    <property type="molecule type" value="Genomic_DNA"/>
</dbReference>
<name>A0A814R386_9BILA</name>
<keyword evidence="3" id="KW-1185">Reference proteome</keyword>
<dbReference type="Proteomes" id="UP000681722">
    <property type="component" value="Unassembled WGS sequence"/>
</dbReference>
<gene>
    <name evidence="1" type="ORF">GPM918_LOCUS20022</name>
    <name evidence="2" type="ORF">SRO942_LOCUS20019</name>
</gene>
<dbReference type="EMBL" id="CAJNOQ010006216">
    <property type="protein sequence ID" value="CAF1127692.1"/>
    <property type="molecule type" value="Genomic_DNA"/>
</dbReference>
<sequence>MASSASTSKCQFNTECKKSGIALCDGCKSKFCTEHFVQHRQKLNNDYQSVLTDRDLLRQHFNSPMLDDANHELFKQLNEWQVEMTEQIEHTVENGRKMLLQAINDNRIKICEVFGQLSEDLRICSENDSYYEEDIKRFAQQLKQLETEYSTSTNIHLKFQPVDLKRTIKVEDDHKQQPNESITREVVAVQVSLPAPISKKPLFNSLSIFREMPKSTINTASEYLSASGEQILNSEYINNWLIGETREAENYHTLKLLNKQGQVVDIDVVYGKVIHTASLMGENTMVIAVTRTYNNTKRLEIYNYDHVFKRK</sequence>
<dbReference type="Proteomes" id="UP000663829">
    <property type="component" value="Unassembled WGS sequence"/>
</dbReference>
<accession>A0A814R386</accession>
<reference evidence="1" key="1">
    <citation type="submission" date="2021-02" db="EMBL/GenBank/DDBJ databases">
        <authorList>
            <person name="Nowell W R."/>
        </authorList>
    </citation>
    <scope>NUCLEOTIDE SEQUENCE</scope>
</reference>
<dbReference type="AlphaFoldDB" id="A0A814R386"/>
<proteinExistence type="predicted"/>
<organism evidence="1 3">
    <name type="scientific">Didymodactylos carnosus</name>
    <dbReference type="NCBI Taxonomy" id="1234261"/>
    <lineage>
        <taxon>Eukaryota</taxon>
        <taxon>Metazoa</taxon>
        <taxon>Spiralia</taxon>
        <taxon>Gnathifera</taxon>
        <taxon>Rotifera</taxon>
        <taxon>Eurotatoria</taxon>
        <taxon>Bdelloidea</taxon>
        <taxon>Philodinida</taxon>
        <taxon>Philodinidae</taxon>
        <taxon>Didymodactylos</taxon>
    </lineage>
</organism>